<organism evidence="2 3">
    <name type="scientific">Acidianus brierleyi</name>
    <dbReference type="NCBI Taxonomy" id="41673"/>
    <lineage>
        <taxon>Archaea</taxon>
        <taxon>Thermoproteota</taxon>
        <taxon>Thermoprotei</taxon>
        <taxon>Sulfolobales</taxon>
        <taxon>Sulfolobaceae</taxon>
        <taxon>Acidianus</taxon>
    </lineage>
</organism>
<dbReference type="AlphaFoldDB" id="A0A2U9IIK1"/>
<keyword evidence="1" id="KW-1133">Transmembrane helix</keyword>
<dbReference type="OrthoDB" id="34775at2157"/>
<feature type="transmembrane region" description="Helical" evidence="1">
    <location>
        <begin position="5"/>
        <end position="22"/>
    </location>
</feature>
<name>A0A2U9IIK1_9CREN</name>
<evidence type="ECO:0000256" key="1">
    <source>
        <dbReference type="SAM" id="Phobius"/>
    </source>
</evidence>
<feature type="transmembrane region" description="Helical" evidence="1">
    <location>
        <begin position="54"/>
        <end position="75"/>
    </location>
</feature>
<proteinExistence type="predicted"/>
<feature type="transmembrane region" description="Helical" evidence="1">
    <location>
        <begin position="28"/>
        <end position="47"/>
    </location>
</feature>
<feature type="transmembrane region" description="Helical" evidence="1">
    <location>
        <begin position="87"/>
        <end position="109"/>
    </location>
</feature>
<dbReference type="KEGG" id="abri:DFR85_01005"/>
<keyword evidence="3" id="KW-1185">Reference proteome</keyword>
<evidence type="ECO:0000313" key="2">
    <source>
        <dbReference type="EMBL" id="AWR95853.1"/>
    </source>
</evidence>
<keyword evidence="1" id="KW-0472">Membrane</keyword>
<accession>A0A2U9IIK1</accession>
<dbReference type="EMBL" id="CP029289">
    <property type="protein sequence ID" value="AWR95853.1"/>
    <property type="molecule type" value="Genomic_DNA"/>
</dbReference>
<gene>
    <name evidence="2" type="ORF">DFR85_01005</name>
</gene>
<keyword evidence="1" id="KW-0812">Transmembrane</keyword>
<sequence>MRYSYYLLGSSISLFIGGIMLIGKVPLILTISTLIIVIFLIYLAYSINSKKKKALINLGLVLGILSIIISATSPAHFNALKQFGNGYYITILDILMILGFYGFPLAYIIEWLTQMKKSKV</sequence>
<protein>
    <submittedName>
        <fullName evidence="2">Uncharacterized protein</fullName>
    </submittedName>
</protein>
<evidence type="ECO:0000313" key="3">
    <source>
        <dbReference type="Proteomes" id="UP000248044"/>
    </source>
</evidence>
<reference evidence="2 3" key="1">
    <citation type="submission" date="2018-05" db="EMBL/GenBank/DDBJ databases">
        <title>Complete Genome Sequences of Extremely Thermoacidophilic, Metal-Mobilizing Type-Strain Members of the Archaeal Family Sulfolobaceae: Acidianus brierleyi DSM-1651T, Acidianus sulfidivorans DSM-18786T, Metallosphaera hakonensis DSM-7519T, and Metallosphaera prunae DSM-10039T.</title>
        <authorList>
            <person name="Counts J.A."/>
            <person name="Kelly R.M."/>
        </authorList>
    </citation>
    <scope>NUCLEOTIDE SEQUENCE [LARGE SCALE GENOMIC DNA]</scope>
    <source>
        <strain evidence="2 3">DSM 1651</strain>
    </source>
</reference>
<dbReference type="Proteomes" id="UP000248044">
    <property type="component" value="Chromosome"/>
</dbReference>